<evidence type="ECO:0000313" key="2">
    <source>
        <dbReference type="EMBL" id="GJS53668.1"/>
    </source>
</evidence>
<organism evidence="2 3">
    <name type="scientific">Tanacetum coccineum</name>
    <dbReference type="NCBI Taxonomy" id="301880"/>
    <lineage>
        <taxon>Eukaryota</taxon>
        <taxon>Viridiplantae</taxon>
        <taxon>Streptophyta</taxon>
        <taxon>Embryophyta</taxon>
        <taxon>Tracheophyta</taxon>
        <taxon>Spermatophyta</taxon>
        <taxon>Magnoliopsida</taxon>
        <taxon>eudicotyledons</taxon>
        <taxon>Gunneridae</taxon>
        <taxon>Pentapetalae</taxon>
        <taxon>asterids</taxon>
        <taxon>campanulids</taxon>
        <taxon>Asterales</taxon>
        <taxon>Asteraceae</taxon>
        <taxon>Asteroideae</taxon>
        <taxon>Anthemideae</taxon>
        <taxon>Anthemidinae</taxon>
        <taxon>Tanacetum</taxon>
    </lineage>
</organism>
<dbReference type="PANTHER" id="PTHR11439">
    <property type="entry name" value="GAG-POL-RELATED RETROTRANSPOSON"/>
    <property type="match status" value="1"/>
</dbReference>
<gene>
    <name evidence="2" type="ORF">Tco_0627030</name>
</gene>
<evidence type="ECO:0000313" key="3">
    <source>
        <dbReference type="Proteomes" id="UP001151760"/>
    </source>
</evidence>
<dbReference type="Proteomes" id="UP001151760">
    <property type="component" value="Unassembled WGS sequence"/>
</dbReference>
<dbReference type="PANTHER" id="PTHR11439:SF508">
    <property type="entry name" value="RNA-DIRECTED DNA POLYMERASE"/>
    <property type="match status" value="1"/>
</dbReference>
<name>A0ABQ4WLC1_9ASTR</name>
<reference evidence="2" key="1">
    <citation type="journal article" date="2022" name="Int. J. Mol. Sci.">
        <title>Draft Genome of Tanacetum Coccineum: Genomic Comparison of Closely Related Tanacetum-Family Plants.</title>
        <authorList>
            <person name="Yamashiro T."/>
            <person name="Shiraishi A."/>
            <person name="Nakayama K."/>
            <person name="Satake H."/>
        </authorList>
    </citation>
    <scope>NUCLEOTIDE SEQUENCE</scope>
</reference>
<sequence>MILLMFFQDVNHINFFDIGYPEIPNDDESIDNNLNRDQKSQSDSSSSSVSGSNVNTADFPVDNPGNDADSSDNFVATQNKEVATLEENIFSEGNLDQNPNSSHCVQNVRRSSRQSVFPKNYNDFVVESKVKYGLEKYVDLGKLKYFLGIEVVDAEKGICLNQRKYVLDLLSEYGMLVCKPAKTPLVSKLVISNEACEKDRLLDNITDYQKLMGKLIYLTNTRPDISYDEHCLSQFMHFHLKSHLKIAFKILRYFKSCPGLGIHIVKTSGMFLNAYSDADWAK</sequence>
<feature type="region of interest" description="Disordered" evidence="1">
    <location>
        <begin position="27"/>
        <end position="73"/>
    </location>
</feature>
<reference evidence="2" key="2">
    <citation type="submission" date="2022-01" db="EMBL/GenBank/DDBJ databases">
        <authorList>
            <person name="Yamashiro T."/>
            <person name="Shiraishi A."/>
            <person name="Satake H."/>
            <person name="Nakayama K."/>
        </authorList>
    </citation>
    <scope>NUCLEOTIDE SEQUENCE</scope>
</reference>
<keyword evidence="3" id="KW-1185">Reference proteome</keyword>
<comment type="caution">
    <text evidence="2">The sequence shown here is derived from an EMBL/GenBank/DDBJ whole genome shotgun (WGS) entry which is preliminary data.</text>
</comment>
<evidence type="ECO:0000256" key="1">
    <source>
        <dbReference type="SAM" id="MobiDB-lite"/>
    </source>
</evidence>
<dbReference type="SUPFAM" id="SSF56672">
    <property type="entry name" value="DNA/RNA polymerases"/>
    <property type="match status" value="1"/>
</dbReference>
<dbReference type="EMBL" id="BQNB010008742">
    <property type="protein sequence ID" value="GJS53668.1"/>
    <property type="molecule type" value="Genomic_DNA"/>
</dbReference>
<dbReference type="InterPro" id="IPR043502">
    <property type="entry name" value="DNA/RNA_pol_sf"/>
</dbReference>
<proteinExistence type="predicted"/>
<feature type="compositionally biased region" description="Low complexity" evidence="1">
    <location>
        <begin position="41"/>
        <end position="52"/>
    </location>
</feature>
<protein>
    <submittedName>
        <fullName evidence="2">Ribonuclease H-like domain-containing protein</fullName>
    </submittedName>
</protein>
<accession>A0ABQ4WLC1</accession>